<evidence type="ECO:0008006" key="5">
    <source>
        <dbReference type="Google" id="ProtNLM"/>
    </source>
</evidence>
<dbReference type="AlphaFoldDB" id="A0A9P4HBV2"/>
<keyword evidence="2" id="KW-0732">Signal</keyword>
<evidence type="ECO:0000256" key="2">
    <source>
        <dbReference type="SAM" id="SignalP"/>
    </source>
</evidence>
<dbReference type="EMBL" id="ML978181">
    <property type="protein sequence ID" value="KAF2031384.1"/>
    <property type="molecule type" value="Genomic_DNA"/>
</dbReference>
<evidence type="ECO:0000313" key="3">
    <source>
        <dbReference type="EMBL" id="KAF2031384.1"/>
    </source>
</evidence>
<sequence length="206" mass="22434">MAIDTLMPPQFLVLVFRLFSIAVAREAAARLYVELSTTFSHSTTTTHDTTTRQHRHGTTDIASVWRNLATCQSMSTSCVDMSNRANPTHACRDDNKDFRRSRIGPYGTGLSKRQSVIHCTCAHTVPKASTTTGPARLVRGPPACLTTVGHSVESESHPQHQEPVGAGGLRLRCDRHGARSSRTRRRGSFAPATPQVNATDTSNTVP</sequence>
<feature type="region of interest" description="Disordered" evidence="1">
    <location>
        <begin position="176"/>
        <end position="206"/>
    </location>
</feature>
<reference evidence="3" key="1">
    <citation type="journal article" date="2020" name="Stud. Mycol.">
        <title>101 Dothideomycetes genomes: a test case for predicting lifestyles and emergence of pathogens.</title>
        <authorList>
            <person name="Haridas S."/>
            <person name="Albert R."/>
            <person name="Binder M."/>
            <person name="Bloem J."/>
            <person name="Labutti K."/>
            <person name="Salamov A."/>
            <person name="Andreopoulos B."/>
            <person name="Baker S."/>
            <person name="Barry K."/>
            <person name="Bills G."/>
            <person name="Bluhm B."/>
            <person name="Cannon C."/>
            <person name="Castanera R."/>
            <person name="Culley D."/>
            <person name="Daum C."/>
            <person name="Ezra D."/>
            <person name="Gonzalez J."/>
            <person name="Henrissat B."/>
            <person name="Kuo A."/>
            <person name="Liang C."/>
            <person name="Lipzen A."/>
            <person name="Lutzoni F."/>
            <person name="Magnuson J."/>
            <person name="Mondo S."/>
            <person name="Nolan M."/>
            <person name="Ohm R."/>
            <person name="Pangilinan J."/>
            <person name="Park H.-J."/>
            <person name="Ramirez L."/>
            <person name="Alfaro M."/>
            <person name="Sun H."/>
            <person name="Tritt A."/>
            <person name="Yoshinaga Y."/>
            <person name="Zwiers L.-H."/>
            <person name="Turgeon B."/>
            <person name="Goodwin S."/>
            <person name="Spatafora J."/>
            <person name="Crous P."/>
            <person name="Grigoriev I."/>
        </authorList>
    </citation>
    <scope>NUCLEOTIDE SEQUENCE</scope>
    <source>
        <strain evidence="3">CBS 110217</strain>
    </source>
</reference>
<comment type="caution">
    <text evidence="3">The sequence shown here is derived from an EMBL/GenBank/DDBJ whole genome shotgun (WGS) entry which is preliminary data.</text>
</comment>
<protein>
    <recommendedName>
        <fullName evidence="5">Secreted protein</fullName>
    </recommendedName>
</protein>
<evidence type="ECO:0000256" key="1">
    <source>
        <dbReference type="SAM" id="MobiDB-lite"/>
    </source>
</evidence>
<name>A0A9P4HBV2_9PLEO</name>
<accession>A0A9P4HBV2</accession>
<feature type="chain" id="PRO_5040488054" description="Secreted protein" evidence="2">
    <location>
        <begin position="25"/>
        <end position="206"/>
    </location>
</feature>
<organism evidence="3 4">
    <name type="scientific">Setomelanomma holmii</name>
    <dbReference type="NCBI Taxonomy" id="210430"/>
    <lineage>
        <taxon>Eukaryota</taxon>
        <taxon>Fungi</taxon>
        <taxon>Dikarya</taxon>
        <taxon>Ascomycota</taxon>
        <taxon>Pezizomycotina</taxon>
        <taxon>Dothideomycetes</taxon>
        <taxon>Pleosporomycetidae</taxon>
        <taxon>Pleosporales</taxon>
        <taxon>Pleosporineae</taxon>
        <taxon>Phaeosphaeriaceae</taxon>
        <taxon>Setomelanomma</taxon>
    </lineage>
</organism>
<proteinExistence type="predicted"/>
<dbReference type="Proteomes" id="UP000799777">
    <property type="component" value="Unassembled WGS sequence"/>
</dbReference>
<gene>
    <name evidence="3" type="ORF">EK21DRAFT_88096</name>
</gene>
<keyword evidence="4" id="KW-1185">Reference proteome</keyword>
<evidence type="ECO:0000313" key="4">
    <source>
        <dbReference type="Proteomes" id="UP000799777"/>
    </source>
</evidence>
<feature type="compositionally biased region" description="Polar residues" evidence="1">
    <location>
        <begin position="194"/>
        <end position="206"/>
    </location>
</feature>
<feature type="signal peptide" evidence="2">
    <location>
        <begin position="1"/>
        <end position="24"/>
    </location>
</feature>
<feature type="compositionally biased region" description="Basic residues" evidence="1">
    <location>
        <begin position="178"/>
        <end position="187"/>
    </location>
</feature>